<keyword evidence="2" id="KW-1185">Reference proteome</keyword>
<evidence type="ECO:0000313" key="1">
    <source>
        <dbReference type="EMBL" id="OQD79294.1"/>
    </source>
</evidence>
<accession>A0A1V6PQM9</accession>
<feature type="non-terminal residue" evidence="1">
    <location>
        <position position="1"/>
    </location>
</feature>
<dbReference type="Proteomes" id="UP000191672">
    <property type="component" value="Unassembled WGS sequence"/>
</dbReference>
<dbReference type="AlphaFoldDB" id="A0A1V6PQM9"/>
<proteinExistence type="predicted"/>
<gene>
    <name evidence="1" type="ORF">PENANT_c055G00878</name>
</gene>
<name>A0A1V6PQM9_9EURO</name>
<dbReference type="EMBL" id="MDYN01000055">
    <property type="protein sequence ID" value="OQD79294.1"/>
    <property type="molecule type" value="Genomic_DNA"/>
</dbReference>
<comment type="caution">
    <text evidence="1">The sequence shown here is derived from an EMBL/GenBank/DDBJ whole genome shotgun (WGS) entry which is preliminary data.</text>
</comment>
<evidence type="ECO:0000313" key="2">
    <source>
        <dbReference type="Proteomes" id="UP000191672"/>
    </source>
</evidence>
<organism evidence="1 2">
    <name type="scientific">Penicillium antarcticum</name>
    <dbReference type="NCBI Taxonomy" id="416450"/>
    <lineage>
        <taxon>Eukaryota</taxon>
        <taxon>Fungi</taxon>
        <taxon>Dikarya</taxon>
        <taxon>Ascomycota</taxon>
        <taxon>Pezizomycotina</taxon>
        <taxon>Eurotiomycetes</taxon>
        <taxon>Eurotiomycetidae</taxon>
        <taxon>Eurotiales</taxon>
        <taxon>Aspergillaceae</taxon>
        <taxon>Penicillium</taxon>
    </lineage>
</organism>
<protein>
    <submittedName>
        <fullName evidence="1">Uncharacterized protein</fullName>
    </submittedName>
</protein>
<sequence length="204" mass="21860">LSPATVLQEPPGAMMDSLLQGYRPKFKPHPLGWEVEALLSLSPAQQMCYYNGKLFGGYIALLMDRILADSSSSIILVAATWHNHSVALPSGVATCTACRCYLAQSPSGPAFQRDSLHGSSLLPGTITQWPCLPAWQPAQLVAATWHNHPVALPSSVTACTARRCYLAQPSSGLPLPPAIGQTPLRGAGDYYSNEKSFQEAKICP</sequence>
<reference evidence="2" key="1">
    <citation type="journal article" date="2017" name="Nat. Microbiol.">
        <title>Global analysis of biosynthetic gene clusters reveals vast potential of secondary metabolite production in Penicillium species.</title>
        <authorList>
            <person name="Nielsen J.C."/>
            <person name="Grijseels S."/>
            <person name="Prigent S."/>
            <person name="Ji B."/>
            <person name="Dainat J."/>
            <person name="Nielsen K.F."/>
            <person name="Frisvad J.C."/>
            <person name="Workman M."/>
            <person name="Nielsen J."/>
        </authorList>
    </citation>
    <scope>NUCLEOTIDE SEQUENCE [LARGE SCALE GENOMIC DNA]</scope>
    <source>
        <strain evidence="2">IBT 31811</strain>
    </source>
</reference>